<evidence type="ECO:0000256" key="5">
    <source>
        <dbReference type="ARBA" id="ARBA00022801"/>
    </source>
</evidence>
<keyword evidence="3" id="KW-0540">Nuclease</keyword>
<reference evidence="8 9" key="1">
    <citation type="submission" date="2022-08" db="EMBL/GenBank/DDBJ databases">
        <title>Bacterial and archaeal communities from various locations to study Microbial Dark Matter (Phase II).</title>
        <authorList>
            <person name="Stepanauskas R."/>
        </authorList>
    </citation>
    <scope>NUCLEOTIDE SEQUENCE [LARGE SCALE GENOMIC DNA]</scope>
    <source>
        <strain evidence="8 9">PD1</strain>
    </source>
</reference>
<keyword evidence="5" id="KW-0378">Hydrolase</keyword>
<dbReference type="InterPro" id="IPR012933">
    <property type="entry name" value="HicA_mRNA_interferase"/>
</dbReference>
<organism evidence="8 9">
    <name type="scientific">Candidatus Fervidibacter sacchari</name>
    <dbReference type="NCBI Taxonomy" id="1448929"/>
    <lineage>
        <taxon>Bacteria</taxon>
        <taxon>Candidatus Fervidibacterota</taxon>
        <taxon>Candidatus Fervidibacter</taxon>
    </lineage>
</organism>
<keyword evidence="7" id="KW-0346">Stress response</keyword>
<evidence type="ECO:0000256" key="6">
    <source>
        <dbReference type="ARBA" id="ARBA00022884"/>
    </source>
</evidence>
<gene>
    <name evidence="8" type="ORF">M2350_001013</name>
</gene>
<dbReference type="Proteomes" id="UP001204798">
    <property type="component" value="Unassembled WGS sequence"/>
</dbReference>
<evidence type="ECO:0000313" key="8">
    <source>
        <dbReference type="EMBL" id="MCS3918613.1"/>
    </source>
</evidence>
<keyword evidence="4" id="KW-0255">Endonuclease</keyword>
<comment type="similarity">
    <text evidence="1">Belongs to the HicA mRNA interferase family.</text>
</comment>
<comment type="caution">
    <text evidence="8">The sequence shown here is derived from an EMBL/GenBank/DDBJ whole genome shotgun (WGS) entry which is preliminary data.</text>
</comment>
<keyword evidence="2" id="KW-1277">Toxin-antitoxin system</keyword>
<evidence type="ECO:0000256" key="7">
    <source>
        <dbReference type="ARBA" id="ARBA00023016"/>
    </source>
</evidence>
<dbReference type="Pfam" id="PF07927">
    <property type="entry name" value="HicA_toxin"/>
    <property type="match status" value="1"/>
</dbReference>
<name>A0ABT2ENY8_9BACT</name>
<dbReference type="Gene3D" id="3.30.920.30">
    <property type="entry name" value="Hypothetical protein"/>
    <property type="match status" value="1"/>
</dbReference>
<evidence type="ECO:0000256" key="2">
    <source>
        <dbReference type="ARBA" id="ARBA00022649"/>
    </source>
</evidence>
<sequence length="76" mass="9177">MAYTYDQFRRVLRKVGFQLLRSGKHEIWRRIEPDGTKRRVPISHQHGKDIPDWLFAKMLRQAGLSRKEFEQLLKDP</sequence>
<dbReference type="RefSeq" id="WP_259094586.1">
    <property type="nucleotide sequence ID" value="NZ_CP130454.1"/>
</dbReference>
<evidence type="ECO:0000313" key="9">
    <source>
        <dbReference type="Proteomes" id="UP001204798"/>
    </source>
</evidence>
<dbReference type="EMBL" id="JANUCP010000002">
    <property type="protein sequence ID" value="MCS3918613.1"/>
    <property type="molecule type" value="Genomic_DNA"/>
</dbReference>
<keyword evidence="9" id="KW-1185">Reference proteome</keyword>
<dbReference type="SUPFAM" id="SSF54786">
    <property type="entry name" value="YcfA/nrd intein domain"/>
    <property type="match status" value="1"/>
</dbReference>
<dbReference type="InterPro" id="IPR038570">
    <property type="entry name" value="HicA_sf"/>
</dbReference>
<evidence type="ECO:0000256" key="3">
    <source>
        <dbReference type="ARBA" id="ARBA00022722"/>
    </source>
</evidence>
<protein>
    <submittedName>
        <fullName evidence="8">RNA binding protein YcfA (HicA-like mRNA interferase family)</fullName>
    </submittedName>
</protein>
<keyword evidence="6" id="KW-0694">RNA-binding</keyword>
<accession>A0ABT2ENY8</accession>
<evidence type="ECO:0000256" key="4">
    <source>
        <dbReference type="ARBA" id="ARBA00022759"/>
    </source>
</evidence>
<proteinExistence type="inferred from homology"/>
<evidence type="ECO:0000256" key="1">
    <source>
        <dbReference type="ARBA" id="ARBA00006620"/>
    </source>
</evidence>